<keyword evidence="2" id="KW-0812">Transmembrane</keyword>
<organism evidence="4 5">
    <name type="scientific">Caloenas nicobarica</name>
    <name type="common">Nicobar pigeon</name>
    <dbReference type="NCBI Taxonomy" id="187106"/>
    <lineage>
        <taxon>Eukaryota</taxon>
        <taxon>Metazoa</taxon>
        <taxon>Chordata</taxon>
        <taxon>Craniata</taxon>
        <taxon>Vertebrata</taxon>
        <taxon>Euteleostomi</taxon>
        <taxon>Archelosauria</taxon>
        <taxon>Archosauria</taxon>
        <taxon>Dinosauria</taxon>
        <taxon>Saurischia</taxon>
        <taxon>Theropoda</taxon>
        <taxon>Coelurosauria</taxon>
        <taxon>Aves</taxon>
        <taxon>Neognathae</taxon>
        <taxon>Neoaves</taxon>
        <taxon>Columbimorphae</taxon>
        <taxon>Columbiformes</taxon>
        <taxon>Columbidae</taxon>
        <taxon>Caloenas</taxon>
    </lineage>
</organism>
<dbReference type="GO" id="GO:0046790">
    <property type="term" value="F:virion binding"/>
    <property type="evidence" value="ECO:0007669"/>
    <property type="project" value="TreeGrafter"/>
</dbReference>
<feature type="domain" description="Ig-like" evidence="3">
    <location>
        <begin position="421"/>
        <end position="518"/>
    </location>
</feature>
<dbReference type="InterPro" id="IPR003598">
    <property type="entry name" value="Ig_sub2"/>
</dbReference>
<dbReference type="PANTHER" id="PTHR47243">
    <property type="entry name" value="SIALOADHESIN"/>
    <property type="match status" value="1"/>
</dbReference>
<dbReference type="AlphaFoldDB" id="A0A7K6TL13"/>
<dbReference type="PROSITE" id="PS50835">
    <property type="entry name" value="IG_LIKE"/>
    <property type="match status" value="5"/>
</dbReference>
<dbReference type="GO" id="GO:0005769">
    <property type="term" value="C:early endosome"/>
    <property type="evidence" value="ECO:0007669"/>
    <property type="project" value="TreeGrafter"/>
</dbReference>
<dbReference type="Pfam" id="PF13927">
    <property type="entry name" value="Ig_3"/>
    <property type="match status" value="1"/>
</dbReference>
<evidence type="ECO:0000313" key="4">
    <source>
        <dbReference type="EMBL" id="NWX10546.1"/>
    </source>
</evidence>
<dbReference type="GO" id="GO:0005770">
    <property type="term" value="C:late endosome"/>
    <property type="evidence" value="ECO:0007669"/>
    <property type="project" value="TreeGrafter"/>
</dbReference>
<name>A0A7K6TL13_CALNI</name>
<dbReference type="InterPro" id="IPR036179">
    <property type="entry name" value="Ig-like_dom_sf"/>
</dbReference>
<dbReference type="Proteomes" id="UP000546235">
    <property type="component" value="Unassembled WGS sequence"/>
</dbReference>
<dbReference type="InterPro" id="IPR003599">
    <property type="entry name" value="Ig_sub"/>
</dbReference>
<dbReference type="Pfam" id="PF13895">
    <property type="entry name" value="Ig_2"/>
    <property type="match status" value="2"/>
</dbReference>
<dbReference type="Pfam" id="PF07679">
    <property type="entry name" value="I-set"/>
    <property type="match status" value="1"/>
</dbReference>
<evidence type="ECO:0000313" key="5">
    <source>
        <dbReference type="Proteomes" id="UP000546235"/>
    </source>
</evidence>
<evidence type="ECO:0000256" key="2">
    <source>
        <dbReference type="SAM" id="Phobius"/>
    </source>
</evidence>
<feature type="non-terminal residue" evidence="4">
    <location>
        <position position="1"/>
    </location>
</feature>
<keyword evidence="2" id="KW-1133">Transmembrane helix</keyword>
<dbReference type="Gene3D" id="2.60.40.10">
    <property type="entry name" value="Immunoglobulins"/>
    <property type="match status" value="5"/>
</dbReference>
<dbReference type="GO" id="GO:0075512">
    <property type="term" value="P:clathrin-dependent endocytosis of virus by host cell"/>
    <property type="evidence" value="ECO:0007669"/>
    <property type="project" value="TreeGrafter"/>
</dbReference>
<dbReference type="SMART" id="SM00409">
    <property type="entry name" value="IG"/>
    <property type="match status" value="5"/>
</dbReference>
<feature type="domain" description="Ig-like" evidence="3">
    <location>
        <begin position="307"/>
        <end position="383"/>
    </location>
</feature>
<keyword evidence="5" id="KW-1185">Reference proteome</keyword>
<feature type="region of interest" description="Disordered" evidence="1">
    <location>
        <begin position="1"/>
        <end position="25"/>
    </location>
</feature>
<protein>
    <submittedName>
        <fullName evidence="4">SN protein</fullName>
    </submittedName>
</protein>
<proteinExistence type="predicted"/>
<feature type="transmembrane region" description="Helical" evidence="2">
    <location>
        <begin position="520"/>
        <end position="544"/>
    </location>
</feature>
<feature type="domain" description="Ig-like" evidence="3">
    <location>
        <begin position="213"/>
        <end position="305"/>
    </location>
</feature>
<dbReference type="InterPro" id="IPR007110">
    <property type="entry name" value="Ig-like_dom"/>
</dbReference>
<dbReference type="CDD" id="cd00096">
    <property type="entry name" value="Ig"/>
    <property type="match status" value="3"/>
</dbReference>
<keyword evidence="2" id="KW-0472">Membrane</keyword>
<comment type="caution">
    <text evidence="4">The sequence shown here is derived from an EMBL/GenBank/DDBJ whole genome shotgun (WGS) entry which is preliminary data.</text>
</comment>
<feature type="domain" description="Ig-like" evidence="3">
    <location>
        <begin position="24"/>
        <end position="119"/>
    </location>
</feature>
<dbReference type="PANTHER" id="PTHR47243:SF1">
    <property type="entry name" value="SIALOADHESIN"/>
    <property type="match status" value="1"/>
</dbReference>
<feature type="non-terminal residue" evidence="4">
    <location>
        <position position="578"/>
    </location>
</feature>
<dbReference type="GO" id="GO:0005886">
    <property type="term" value="C:plasma membrane"/>
    <property type="evidence" value="ECO:0007669"/>
    <property type="project" value="TreeGrafter"/>
</dbReference>
<reference evidence="4 5" key="1">
    <citation type="submission" date="2019-09" db="EMBL/GenBank/DDBJ databases">
        <title>Bird 10,000 Genomes (B10K) Project - Family phase.</title>
        <authorList>
            <person name="Zhang G."/>
        </authorList>
    </citation>
    <scope>NUCLEOTIDE SEQUENCE [LARGE SCALE GENOMIC DNA]</scope>
    <source>
        <strain evidence="4">OUT-0007</strain>
        <tissue evidence="4">Blood</tissue>
    </source>
</reference>
<evidence type="ECO:0000256" key="1">
    <source>
        <dbReference type="SAM" id="MobiDB-lite"/>
    </source>
</evidence>
<feature type="compositionally biased region" description="Low complexity" evidence="1">
    <location>
        <begin position="1"/>
        <end position="12"/>
    </location>
</feature>
<dbReference type="SUPFAM" id="SSF48726">
    <property type="entry name" value="Immunoglobulin"/>
    <property type="match status" value="5"/>
</dbReference>
<dbReference type="InterPro" id="IPR013098">
    <property type="entry name" value="Ig_I-set"/>
</dbReference>
<accession>A0A7K6TL13</accession>
<sequence>APAPREAASPASHLFPHLPPADPPRNLQLKTFVESGEGTAVILLCTVESNPPAQLTLLKGGQAVASSPAAGGPHPGQSGRVPPQPNALRLELRDPSEEDEGGYECLARSPLGSARASLSLQVQAVRVLVRPSAEVPEGTDVTLTCRAAGAPPGTLYSWYKNGRWVAEGPDPALALPAARPADAGSYGCQAGGAQRGRRAPPAVLRVLYAPRAPSFTSLVEPRGGRQAVLLCTVNSFPPSDIVLHRGPGHVPVASTRGPADPRVTVQVTPNSLRVGLGGLGPQDAGLYVCSANNSYGTASSSLRLDLAGVTITVEPSPEVPEGATATITCSGVPWVGDEANYTWYKNGRWLREGPAGSLVLTPVTSTDTGSYHCQASGTRGSVTSALLGLSVLCECPQCHRDPLPQTWAGVPHHGSPPADPPRDVSISTFLENRSGRVGIVLCSADSHPPATIALYRRGHLLASSLATAPGGRVTPSHNSLRLELGAVGAQDSGDYTCVATNPLGNATASAHFDVRTLTHLLVVTVVAGLLTAVICVAALALLAVKLWPRIRKIWGWSGAEDTFELRSKQEQTQVGILG</sequence>
<feature type="domain" description="Ig-like" evidence="3">
    <location>
        <begin position="123"/>
        <end position="190"/>
    </location>
</feature>
<dbReference type="InterPro" id="IPR013783">
    <property type="entry name" value="Ig-like_fold"/>
</dbReference>
<dbReference type="SMART" id="SM00408">
    <property type="entry name" value="IGc2"/>
    <property type="match status" value="5"/>
</dbReference>
<dbReference type="EMBL" id="VZSB01003474">
    <property type="protein sequence ID" value="NWX10546.1"/>
    <property type="molecule type" value="Genomic_DNA"/>
</dbReference>
<gene>
    <name evidence="4" type="primary">Siglec1_1</name>
    <name evidence="4" type="ORF">CALNIC_R15060</name>
</gene>
<feature type="region of interest" description="Disordered" evidence="1">
    <location>
        <begin position="64"/>
        <end position="87"/>
    </location>
</feature>
<evidence type="ECO:0000259" key="3">
    <source>
        <dbReference type="PROSITE" id="PS50835"/>
    </source>
</evidence>